<comment type="caution">
    <text evidence="8">The sequence shown here is derived from an EMBL/GenBank/DDBJ whole genome shotgun (WGS) entry which is preliminary data.</text>
</comment>
<keyword evidence="4" id="KW-0479">Metal-binding</keyword>
<dbReference type="PANTHER" id="PTHR10286">
    <property type="entry name" value="INORGANIC PYROPHOSPHATASE"/>
    <property type="match status" value="1"/>
</dbReference>
<dbReference type="EC" id="3.6.1.1" evidence="3"/>
<dbReference type="EMBL" id="CCBN010000012">
    <property type="protein sequence ID" value="CDO55857.1"/>
    <property type="molecule type" value="Genomic_DNA"/>
</dbReference>
<evidence type="ECO:0000313" key="8">
    <source>
        <dbReference type="EMBL" id="CDO55857.1"/>
    </source>
</evidence>
<evidence type="ECO:0000256" key="3">
    <source>
        <dbReference type="ARBA" id="ARBA00012146"/>
    </source>
</evidence>
<comment type="cofactor">
    <cofactor evidence="1">
        <name>Mg(2+)</name>
        <dbReference type="ChEBI" id="CHEBI:18420"/>
    </cofactor>
</comment>
<dbReference type="InterPro" id="IPR036649">
    <property type="entry name" value="Pyrophosphatase_sf"/>
</dbReference>
<dbReference type="SUPFAM" id="SSF50324">
    <property type="entry name" value="Inorganic pyrophosphatase"/>
    <property type="match status" value="1"/>
</dbReference>
<dbReference type="GO" id="GO:0004427">
    <property type="term" value="F:inorganic diphosphate phosphatase activity"/>
    <property type="evidence" value="ECO:0007669"/>
    <property type="project" value="UniProtKB-EC"/>
</dbReference>
<organism evidence="8 9">
    <name type="scientific">Geotrichum candidum</name>
    <name type="common">Oospora lactis</name>
    <name type="synonym">Dipodascus geotrichum</name>
    <dbReference type="NCBI Taxonomy" id="1173061"/>
    <lineage>
        <taxon>Eukaryota</taxon>
        <taxon>Fungi</taxon>
        <taxon>Dikarya</taxon>
        <taxon>Ascomycota</taxon>
        <taxon>Saccharomycotina</taxon>
        <taxon>Dipodascomycetes</taxon>
        <taxon>Dipodascales</taxon>
        <taxon>Dipodascaceae</taxon>
        <taxon>Geotrichum</taxon>
    </lineage>
</organism>
<sequence length="307" mass="33672">MMLMNKISNLPRFTQTFLTMARMKSTYTAVQLGTPGTADHRIYIKGGPAGKAISPVHDIPLTTNTSAVYNMVVEIPRFSNAKLEMSSKLPYNPIVQDKNKKTGAPRFVRNLFPFKGYIHNYGALPQTWEDPSVTDSHTGFPGDGDPLDVCEIGGAVGTPGQVKQVKVVGCMALIDENETDWKILAIDTADPLAAEVNDVADIERVFPGLLDATHIWFRDYKKADGKPANSFASFKTNAEGGSGEPSLVQGREFALRIIDECNQAWKRGATSYVNDSTGEIAGLDTEGQPIQEREGNSYEAWFYAKNE</sequence>
<dbReference type="Proteomes" id="UP000242525">
    <property type="component" value="Unassembled WGS sequence"/>
</dbReference>
<evidence type="ECO:0000256" key="4">
    <source>
        <dbReference type="ARBA" id="ARBA00022723"/>
    </source>
</evidence>
<reference evidence="8" key="1">
    <citation type="submission" date="2014-03" db="EMBL/GenBank/DDBJ databases">
        <authorList>
            <person name="Casaregola S."/>
        </authorList>
    </citation>
    <scope>NUCLEOTIDE SEQUENCE [LARGE SCALE GENOMIC DNA]</scope>
    <source>
        <strain evidence="8">CLIB 918</strain>
    </source>
</reference>
<keyword evidence="9" id="KW-1185">Reference proteome</keyword>
<evidence type="ECO:0000256" key="5">
    <source>
        <dbReference type="ARBA" id="ARBA00022801"/>
    </source>
</evidence>
<dbReference type="OrthoDB" id="1608002at2759"/>
<name>A0A0J9XEQ4_GEOCN</name>
<gene>
    <name evidence="8" type="ORF">BN980_GECA12s03365g</name>
</gene>
<dbReference type="Gene3D" id="3.90.80.10">
    <property type="entry name" value="Inorganic pyrophosphatase"/>
    <property type="match status" value="1"/>
</dbReference>
<dbReference type="STRING" id="1173061.A0A0J9XEQ4"/>
<keyword evidence="6" id="KW-0460">Magnesium</keyword>
<dbReference type="InterPro" id="IPR008162">
    <property type="entry name" value="Pyrophosphatase"/>
</dbReference>
<dbReference type="GO" id="GO:0006796">
    <property type="term" value="P:phosphate-containing compound metabolic process"/>
    <property type="evidence" value="ECO:0007669"/>
    <property type="project" value="InterPro"/>
</dbReference>
<evidence type="ECO:0000256" key="7">
    <source>
        <dbReference type="ARBA" id="ARBA00032535"/>
    </source>
</evidence>
<dbReference type="CDD" id="cd00412">
    <property type="entry name" value="pyrophosphatase"/>
    <property type="match status" value="1"/>
</dbReference>
<dbReference type="AlphaFoldDB" id="A0A0J9XEQ4"/>
<keyword evidence="5" id="KW-0378">Hydrolase</keyword>
<protein>
    <recommendedName>
        <fullName evidence="3">inorganic diphosphatase</fullName>
        <ecNumber evidence="3">3.6.1.1</ecNumber>
    </recommendedName>
    <alternativeName>
        <fullName evidence="7">Pyrophosphate phospho-hydrolase</fullName>
    </alternativeName>
</protein>
<evidence type="ECO:0000313" key="9">
    <source>
        <dbReference type="Proteomes" id="UP000242525"/>
    </source>
</evidence>
<evidence type="ECO:0000256" key="2">
    <source>
        <dbReference type="ARBA" id="ARBA00006220"/>
    </source>
</evidence>
<dbReference type="GO" id="GO:0005737">
    <property type="term" value="C:cytoplasm"/>
    <property type="evidence" value="ECO:0007669"/>
    <property type="project" value="InterPro"/>
</dbReference>
<dbReference type="PROSITE" id="PS00387">
    <property type="entry name" value="PPASE"/>
    <property type="match status" value="1"/>
</dbReference>
<proteinExistence type="inferred from homology"/>
<dbReference type="Pfam" id="PF00719">
    <property type="entry name" value="Pyrophosphatase"/>
    <property type="match status" value="1"/>
</dbReference>
<dbReference type="GO" id="GO:0000287">
    <property type="term" value="F:magnesium ion binding"/>
    <property type="evidence" value="ECO:0007669"/>
    <property type="project" value="InterPro"/>
</dbReference>
<evidence type="ECO:0000256" key="1">
    <source>
        <dbReference type="ARBA" id="ARBA00001946"/>
    </source>
</evidence>
<evidence type="ECO:0000256" key="6">
    <source>
        <dbReference type="ARBA" id="ARBA00022842"/>
    </source>
</evidence>
<comment type="similarity">
    <text evidence="2">Belongs to the PPase family.</text>
</comment>
<accession>A0A0J9XEQ4</accession>